<dbReference type="PROSITE" id="PS51898">
    <property type="entry name" value="TYR_RECOMBINASE"/>
    <property type="match status" value="1"/>
</dbReference>
<dbReference type="InterPro" id="IPR013762">
    <property type="entry name" value="Integrase-like_cat_sf"/>
</dbReference>
<dbReference type="InterPro" id="IPR011010">
    <property type="entry name" value="DNA_brk_join_enz"/>
</dbReference>
<dbReference type="Pfam" id="PF13102">
    <property type="entry name" value="Phage_int_SAM_5"/>
    <property type="match status" value="1"/>
</dbReference>
<keyword evidence="3" id="KW-0238">DNA-binding</keyword>
<name>A0A1N7M9H0_9GAMM</name>
<dbReference type="EMBL" id="FTOE01000005">
    <property type="protein sequence ID" value="SIS82702.1"/>
    <property type="molecule type" value="Genomic_DNA"/>
</dbReference>
<dbReference type="STRING" id="619304.SAMN05421760_105287"/>
<feature type="domain" description="Tyr recombinase" evidence="5">
    <location>
        <begin position="238"/>
        <end position="422"/>
    </location>
</feature>
<dbReference type="SUPFAM" id="SSF56349">
    <property type="entry name" value="DNA breaking-rejoining enzymes"/>
    <property type="match status" value="1"/>
</dbReference>
<gene>
    <name evidence="6" type="ORF">SAMN05421760_105287</name>
</gene>
<dbReference type="InterPro" id="IPR025166">
    <property type="entry name" value="Integrase_DNA_bind_dom"/>
</dbReference>
<dbReference type="Pfam" id="PF00589">
    <property type="entry name" value="Phage_integrase"/>
    <property type="match status" value="1"/>
</dbReference>
<evidence type="ECO:0000256" key="3">
    <source>
        <dbReference type="ARBA" id="ARBA00023125"/>
    </source>
</evidence>
<evidence type="ECO:0000313" key="6">
    <source>
        <dbReference type="EMBL" id="SIS82702.1"/>
    </source>
</evidence>
<organism evidence="6 7">
    <name type="scientific">Neptunomonas antarctica</name>
    <dbReference type="NCBI Taxonomy" id="619304"/>
    <lineage>
        <taxon>Bacteria</taxon>
        <taxon>Pseudomonadati</taxon>
        <taxon>Pseudomonadota</taxon>
        <taxon>Gammaproteobacteria</taxon>
        <taxon>Oceanospirillales</taxon>
        <taxon>Oceanospirillaceae</taxon>
        <taxon>Neptunomonas</taxon>
    </lineage>
</organism>
<dbReference type="PANTHER" id="PTHR30629">
    <property type="entry name" value="PROPHAGE INTEGRASE"/>
    <property type="match status" value="1"/>
</dbReference>
<evidence type="ECO:0000256" key="4">
    <source>
        <dbReference type="ARBA" id="ARBA00023172"/>
    </source>
</evidence>
<keyword evidence="4" id="KW-0233">DNA recombination</keyword>
<sequence>MNNKKFTVEVLSNFANTSVEREELWDTAIGGFYVIRLKTAISYRLKYRNTEGRQRTFTLGKYPGLTLNQAQREAKRIIGRITSGEDVQEAKQGIKTEAANRHFQTLGAYIEDIYIAYQKRKKSGEQTISTIKKHFPAWLPLPMGSISPKDVRRWQAEKETKGLHHETIKRTFGALKTCLNHAVKTGTIEAHQLTGCQLDKPHLTEDELGASGTGRRFMSDKETILFFNGIEAYQEEKRRQRRNTLAHGKPSLPDLDSLEFADHVKPWIMTMYYTGLRPGDLFGLRWDQVNLDFRTIRKTIEKTAHHQPEPRTFPISHPLISILKSWKKQNGNPATGYVFPSARTGGRMDKTSMQKPWRKIKDLSGLPSDMDLYTLRHNFASLLILLGADLLTVSKLMGHTDIQTTIKHYGHLKPDLARDYVDLFASKNTPEVLAADNDVITKVARN</sequence>
<dbReference type="GO" id="GO:0015074">
    <property type="term" value="P:DNA integration"/>
    <property type="evidence" value="ECO:0007669"/>
    <property type="project" value="UniProtKB-KW"/>
</dbReference>
<evidence type="ECO:0000256" key="1">
    <source>
        <dbReference type="ARBA" id="ARBA00008857"/>
    </source>
</evidence>
<proteinExistence type="inferred from homology"/>
<dbReference type="PANTHER" id="PTHR30629:SF2">
    <property type="entry name" value="PROPHAGE INTEGRASE INTS-RELATED"/>
    <property type="match status" value="1"/>
</dbReference>
<dbReference type="GO" id="GO:0006310">
    <property type="term" value="P:DNA recombination"/>
    <property type="evidence" value="ECO:0007669"/>
    <property type="project" value="UniProtKB-KW"/>
</dbReference>
<dbReference type="Proteomes" id="UP000185999">
    <property type="component" value="Unassembled WGS sequence"/>
</dbReference>
<dbReference type="InterPro" id="IPR050808">
    <property type="entry name" value="Phage_Integrase"/>
</dbReference>
<reference evidence="7" key="1">
    <citation type="submission" date="2017-01" db="EMBL/GenBank/DDBJ databases">
        <authorList>
            <person name="Varghese N."/>
            <person name="Submissions S."/>
        </authorList>
    </citation>
    <scope>NUCLEOTIDE SEQUENCE [LARGE SCALE GENOMIC DNA]</scope>
    <source>
        <strain evidence="7">DSM 22306</strain>
    </source>
</reference>
<keyword evidence="7" id="KW-1185">Reference proteome</keyword>
<dbReference type="AlphaFoldDB" id="A0A1N7M9H0"/>
<comment type="similarity">
    <text evidence="1">Belongs to the 'phage' integrase family.</text>
</comment>
<dbReference type="InterPro" id="IPR010998">
    <property type="entry name" value="Integrase_recombinase_N"/>
</dbReference>
<dbReference type="Gene3D" id="3.30.160.390">
    <property type="entry name" value="Integrase, DNA-binding domain"/>
    <property type="match status" value="1"/>
</dbReference>
<dbReference type="GO" id="GO:0003677">
    <property type="term" value="F:DNA binding"/>
    <property type="evidence" value="ECO:0007669"/>
    <property type="project" value="UniProtKB-KW"/>
</dbReference>
<dbReference type="CDD" id="cd00796">
    <property type="entry name" value="INT_Rci_Hp1_C"/>
    <property type="match status" value="1"/>
</dbReference>
<dbReference type="RefSeq" id="WP_054340312.1">
    <property type="nucleotide sequence ID" value="NZ_FTOE01000005.1"/>
</dbReference>
<protein>
    <recommendedName>
        <fullName evidence="5">Tyr recombinase domain-containing protein</fullName>
    </recommendedName>
</protein>
<accession>A0A1N7M9H0</accession>
<evidence type="ECO:0000313" key="7">
    <source>
        <dbReference type="Proteomes" id="UP000185999"/>
    </source>
</evidence>
<evidence type="ECO:0000259" key="5">
    <source>
        <dbReference type="PROSITE" id="PS51898"/>
    </source>
</evidence>
<evidence type="ECO:0000256" key="2">
    <source>
        <dbReference type="ARBA" id="ARBA00022908"/>
    </source>
</evidence>
<dbReference type="InterPro" id="IPR025269">
    <property type="entry name" value="SAM-like_dom"/>
</dbReference>
<dbReference type="InterPro" id="IPR002104">
    <property type="entry name" value="Integrase_catalytic"/>
</dbReference>
<dbReference type="Pfam" id="PF13356">
    <property type="entry name" value="Arm-DNA-bind_3"/>
    <property type="match status" value="1"/>
</dbReference>
<dbReference type="OrthoDB" id="9057547at2"/>
<dbReference type="Gene3D" id="1.10.150.130">
    <property type="match status" value="1"/>
</dbReference>
<dbReference type="Gene3D" id="1.10.443.10">
    <property type="entry name" value="Intergrase catalytic core"/>
    <property type="match status" value="1"/>
</dbReference>
<dbReference type="InterPro" id="IPR038488">
    <property type="entry name" value="Integrase_DNA-bd_sf"/>
</dbReference>
<keyword evidence="2" id="KW-0229">DNA integration</keyword>